<protein>
    <submittedName>
        <fullName evidence="1">Uncharacterized protein</fullName>
    </submittedName>
</protein>
<reference evidence="1 2" key="1">
    <citation type="submission" date="2019-12" db="EMBL/GenBank/DDBJ databases">
        <authorList>
            <person name="Floudas D."/>
            <person name="Bentzer J."/>
            <person name="Ahren D."/>
            <person name="Johansson T."/>
            <person name="Persson P."/>
            <person name="Tunlid A."/>
        </authorList>
    </citation>
    <scope>NUCLEOTIDE SEQUENCE [LARGE SCALE GENOMIC DNA]</scope>
    <source>
        <strain evidence="1 2">CBS 102.39</strain>
    </source>
</reference>
<evidence type="ECO:0000313" key="1">
    <source>
        <dbReference type="EMBL" id="KAF4610493.1"/>
    </source>
</evidence>
<keyword evidence="2" id="KW-1185">Reference proteome</keyword>
<organism evidence="1 2">
    <name type="scientific">Agrocybe pediades</name>
    <dbReference type="NCBI Taxonomy" id="84607"/>
    <lineage>
        <taxon>Eukaryota</taxon>
        <taxon>Fungi</taxon>
        <taxon>Dikarya</taxon>
        <taxon>Basidiomycota</taxon>
        <taxon>Agaricomycotina</taxon>
        <taxon>Agaricomycetes</taxon>
        <taxon>Agaricomycetidae</taxon>
        <taxon>Agaricales</taxon>
        <taxon>Agaricineae</taxon>
        <taxon>Strophariaceae</taxon>
        <taxon>Agrocybe</taxon>
    </lineage>
</organism>
<proteinExistence type="predicted"/>
<name>A0A8H4QGE6_9AGAR</name>
<accession>A0A8H4QGE6</accession>
<sequence>MRIHHLPKPKQQPATMKSNFISIFLFSSFAIYANAIVPIRVDHTLHYTSTVDSGPTLVSKHPLPAMPTDIIHCSIASNEKPCPAGGRCCGPVSLEGGRCLFGPGTACPA</sequence>
<evidence type="ECO:0000313" key="2">
    <source>
        <dbReference type="Proteomes" id="UP000521872"/>
    </source>
</evidence>
<gene>
    <name evidence="1" type="ORF">D9613_006572</name>
</gene>
<comment type="caution">
    <text evidence="1">The sequence shown here is derived from an EMBL/GenBank/DDBJ whole genome shotgun (WGS) entry which is preliminary data.</text>
</comment>
<dbReference type="AlphaFoldDB" id="A0A8H4QGE6"/>
<dbReference type="EMBL" id="JAACJL010000058">
    <property type="protein sequence ID" value="KAF4610493.1"/>
    <property type="molecule type" value="Genomic_DNA"/>
</dbReference>
<dbReference type="Proteomes" id="UP000521872">
    <property type="component" value="Unassembled WGS sequence"/>
</dbReference>